<dbReference type="Pfam" id="PF07973">
    <property type="entry name" value="tRNA_SAD"/>
    <property type="match status" value="1"/>
</dbReference>
<dbReference type="Gene3D" id="3.30.980.10">
    <property type="entry name" value="Threonyl-trna Synthetase, Chain A, domain 2"/>
    <property type="match status" value="1"/>
</dbReference>
<gene>
    <name evidence="14" type="primary">aars</name>
</gene>
<evidence type="ECO:0000256" key="10">
    <source>
        <dbReference type="ARBA" id="ARBA00022884"/>
    </source>
</evidence>
<dbReference type="GO" id="GO:0008270">
    <property type="term" value="F:zinc ion binding"/>
    <property type="evidence" value="ECO:0007669"/>
    <property type="project" value="UniProtKB-UniRule"/>
</dbReference>
<dbReference type="InterPro" id="IPR050058">
    <property type="entry name" value="Ala-tRNA_ligase"/>
</dbReference>
<evidence type="ECO:0000256" key="12">
    <source>
        <dbReference type="ARBA" id="ARBA00023146"/>
    </source>
</evidence>
<evidence type="ECO:0000256" key="2">
    <source>
        <dbReference type="ARBA" id="ARBA00013168"/>
    </source>
</evidence>
<evidence type="ECO:0000256" key="7">
    <source>
        <dbReference type="ARBA" id="ARBA00022741"/>
    </source>
</evidence>
<dbReference type="eggNOG" id="KOG0188">
    <property type="taxonomic scope" value="Eukaryota"/>
</dbReference>
<dbReference type="Proteomes" id="UP000095282">
    <property type="component" value="Unplaced"/>
</dbReference>
<evidence type="ECO:0000256" key="6">
    <source>
        <dbReference type="ARBA" id="ARBA00022723"/>
    </source>
</evidence>
<evidence type="ECO:0000256" key="14">
    <source>
        <dbReference type="HAMAP-Rule" id="MF_03133"/>
    </source>
</evidence>
<evidence type="ECO:0000256" key="5">
    <source>
        <dbReference type="ARBA" id="ARBA00022598"/>
    </source>
</evidence>
<sequence>MLVNPQQPRTSSAITIPTPPFMRKSYLKIKNNVEIFTSKGKYQTHIELRKSFYGFFKSKGHEILKSASLTPPENDGSLLFTNAGMNQFKPLILSSKETKRVANIQKCIRAGGKHNDLDDVGKDLHHQTFFEMMGNWSFNDAFSKEEACRYAWEYLVEKLGIDADRLYVSYFGGIEKLGLPEDKECQEIWKKIGVRTDRILPFIAENFWEMGAAGPCGPCTEIHYDRIGHRDASRLVNVDDSVVEVWNIVFMSNVRDSSGKIHRLGRNHIDTGMGFERLLSIVQNKNSNFDTDMFTPLLEKISFLTEKQVKYNGKLNSREDVAFRLVADHVRAATVAICDGVVPDGTGAGFIVRKMMRRSFLQGNSKLGIDRFALSDLIPTVVSTMNEVYPELGQSSDHIQRLFREEEIQFWKTVDKAKMRFDDVASENKSHMISGKKAFHLFETYGLPLSVTIEMARDVGKEVDEKEFEKCQFEAQKLSQKASQFKLPITADDFPSHSDKEKYNFVFDNGKYNFPQIKTKVLQVFKNQEVVDCLEENEKGFVLLEDCQFYGEQGGQTSDIGQLVVDDKTVFEVESAKKLENGRITVLFGRALHSIRKDLRVEQRLDEKRREGVMKAHSATHLLNWALQKSGLGYGQKGSSVDCDRLRFDYSTGDDDVGKDERTEMLKECEREMNKFIKNGGKTIVIETSVEEAKKIENLQSDIKEDRIGESSVRVVSLGTGIDVPVECCSGTHVHDVSMIGDIAIMSDKSMGQKLRRIIALTGDEASKSRDYAEKTFEDLKSMNPKERSKAAKKIDWKRVPLVDQYRLSSLLSKQKKH</sequence>
<dbReference type="Gene3D" id="2.40.30.130">
    <property type="match status" value="1"/>
</dbReference>
<comment type="catalytic activity">
    <reaction evidence="13 14">
        <text>tRNA(Ala) + L-alanine + ATP = L-alanyl-tRNA(Ala) + AMP + diphosphate</text>
        <dbReference type="Rhea" id="RHEA:12540"/>
        <dbReference type="Rhea" id="RHEA-COMP:9657"/>
        <dbReference type="Rhea" id="RHEA-COMP:9923"/>
        <dbReference type="ChEBI" id="CHEBI:30616"/>
        <dbReference type="ChEBI" id="CHEBI:33019"/>
        <dbReference type="ChEBI" id="CHEBI:57972"/>
        <dbReference type="ChEBI" id="CHEBI:78442"/>
        <dbReference type="ChEBI" id="CHEBI:78497"/>
        <dbReference type="ChEBI" id="CHEBI:456215"/>
        <dbReference type="EC" id="6.1.1.7"/>
    </reaction>
</comment>
<accession>A0A1I7T9D3</accession>
<evidence type="ECO:0000256" key="8">
    <source>
        <dbReference type="ARBA" id="ARBA00022833"/>
    </source>
</evidence>
<dbReference type="InterPro" id="IPR018164">
    <property type="entry name" value="Ala-tRNA-synth_IIc_N"/>
</dbReference>
<dbReference type="PANTHER" id="PTHR11777">
    <property type="entry name" value="ALANYL-TRNA SYNTHETASE"/>
    <property type="match status" value="1"/>
</dbReference>
<dbReference type="FunFam" id="3.30.930.10:FF:000011">
    <property type="entry name" value="Alanine--tRNA ligase, cytoplasmic"/>
    <property type="match status" value="1"/>
</dbReference>
<dbReference type="SUPFAM" id="SSF101353">
    <property type="entry name" value="Putative anticodon-binding domain of alanyl-tRNA synthetase (AlaRS)"/>
    <property type="match status" value="1"/>
</dbReference>
<dbReference type="EC" id="6.1.1.7" evidence="2"/>
<organism evidence="16 17">
    <name type="scientific">Caenorhabditis tropicalis</name>
    <dbReference type="NCBI Taxonomy" id="1561998"/>
    <lineage>
        <taxon>Eukaryota</taxon>
        <taxon>Metazoa</taxon>
        <taxon>Ecdysozoa</taxon>
        <taxon>Nematoda</taxon>
        <taxon>Chromadorea</taxon>
        <taxon>Rhabditida</taxon>
        <taxon>Rhabditina</taxon>
        <taxon>Rhabditomorpha</taxon>
        <taxon>Rhabditoidea</taxon>
        <taxon>Rhabditidae</taxon>
        <taxon>Peloderinae</taxon>
        <taxon>Caenorhabditis</taxon>
    </lineage>
</organism>
<reference evidence="17" key="1">
    <citation type="submission" date="2016-11" db="UniProtKB">
        <authorList>
            <consortium name="WormBaseParasite"/>
        </authorList>
    </citation>
    <scope>IDENTIFICATION</scope>
</reference>
<dbReference type="InterPro" id="IPR045864">
    <property type="entry name" value="aa-tRNA-synth_II/BPL/LPL"/>
</dbReference>
<comment type="similarity">
    <text evidence="1">Belongs to the class-II aminoacyl-tRNA synthetase family. Alax-L subfamily.</text>
</comment>
<dbReference type="SMART" id="SM00863">
    <property type="entry name" value="tRNA_SAD"/>
    <property type="match status" value="1"/>
</dbReference>
<dbReference type="AlphaFoldDB" id="A0A1I7T9D3"/>
<keyword evidence="9 14" id="KW-0067">ATP-binding</keyword>
<dbReference type="InterPro" id="IPR018163">
    <property type="entry name" value="Thr/Ala-tRNA-synth_IIc_edit"/>
</dbReference>
<evidence type="ECO:0000256" key="11">
    <source>
        <dbReference type="ARBA" id="ARBA00022917"/>
    </source>
</evidence>
<feature type="binding site" evidence="14">
    <location>
        <position position="617"/>
    </location>
    <ligand>
        <name>Zn(2+)</name>
        <dbReference type="ChEBI" id="CHEBI:29105"/>
    </ligand>
</feature>
<keyword evidence="7 14" id="KW-0547">Nucleotide-binding</keyword>
<keyword evidence="10 14" id="KW-0694">RNA-binding</keyword>
<evidence type="ECO:0000313" key="17">
    <source>
        <dbReference type="WBParaSite" id="Csp11.Scaffold554.g3711.t1"/>
    </source>
</evidence>
<evidence type="ECO:0000256" key="3">
    <source>
        <dbReference type="ARBA" id="ARBA00017959"/>
    </source>
</evidence>
<dbReference type="SUPFAM" id="SSF55681">
    <property type="entry name" value="Class II aaRS and biotin synthetases"/>
    <property type="match status" value="1"/>
</dbReference>
<keyword evidence="12 14" id="KW-0030">Aminoacyl-tRNA synthetase</keyword>
<keyword evidence="11 14" id="KW-0648">Protein biosynthesis</keyword>
<dbReference type="SUPFAM" id="SSF50447">
    <property type="entry name" value="Translation proteins"/>
    <property type="match status" value="1"/>
</dbReference>
<evidence type="ECO:0000256" key="1">
    <source>
        <dbReference type="ARBA" id="ARBA00008429"/>
    </source>
</evidence>
<keyword evidence="8 14" id="KW-0862">Zinc</keyword>
<comment type="subunit">
    <text evidence="14">Monomer.</text>
</comment>
<evidence type="ECO:0000256" key="13">
    <source>
        <dbReference type="ARBA" id="ARBA00048300"/>
    </source>
</evidence>
<comment type="domain">
    <text evidence="14">Consists of three domains; the N-terminal catalytic domain, the editing domain and the C-terminal C-Ala domain. The editing domain removes incorrectly charged amino acids, while the C-Ala domain, along with tRNA(Ala), serves as a bridge to cooperatively bring together the editing and aminoacylation centers thus stimulating deacylation of misacylated tRNAs.</text>
</comment>
<dbReference type="HAMAP" id="MF_00036_B">
    <property type="entry name" value="Ala_tRNA_synth_B"/>
    <property type="match status" value="1"/>
</dbReference>
<comment type="function">
    <text evidence="14">Catalyzes the attachment of alanine to tRNA(Ala) in a two-step reaction: alanine is first activated by ATP to form Ala-AMP and then transferred to the acceptor end of tRNA(Ala). Also edits incorrectly charged tRNA(Ala) via its editing domain.</text>
</comment>
<name>A0A1I7T9D3_9PELO</name>
<proteinExistence type="inferred from homology"/>
<keyword evidence="6 14" id="KW-0479">Metal-binding</keyword>
<dbReference type="InterPro" id="IPR018162">
    <property type="entry name" value="Ala-tRNA-ligase_IIc_anticod-bd"/>
</dbReference>
<dbReference type="Pfam" id="PF01411">
    <property type="entry name" value="tRNA-synt_2c"/>
    <property type="match status" value="1"/>
</dbReference>
<evidence type="ECO:0000313" key="16">
    <source>
        <dbReference type="Proteomes" id="UP000095282"/>
    </source>
</evidence>
<dbReference type="GO" id="GO:0002161">
    <property type="term" value="F:aminoacyl-tRNA deacylase activity"/>
    <property type="evidence" value="ECO:0007669"/>
    <property type="project" value="TreeGrafter"/>
</dbReference>
<dbReference type="GO" id="GO:0006419">
    <property type="term" value="P:alanyl-tRNA aminoacylation"/>
    <property type="evidence" value="ECO:0007669"/>
    <property type="project" value="InterPro"/>
</dbReference>
<dbReference type="InterPro" id="IPR023033">
    <property type="entry name" value="Ala_tRNA_ligase_euk/bac"/>
</dbReference>
<dbReference type="GO" id="GO:0005739">
    <property type="term" value="C:mitochondrion"/>
    <property type="evidence" value="ECO:0007669"/>
    <property type="project" value="TreeGrafter"/>
</dbReference>
<dbReference type="GO" id="GO:0005524">
    <property type="term" value="F:ATP binding"/>
    <property type="evidence" value="ECO:0007669"/>
    <property type="project" value="UniProtKB-UniRule"/>
</dbReference>
<dbReference type="PROSITE" id="PS50860">
    <property type="entry name" value="AA_TRNA_LIGASE_II_ALA"/>
    <property type="match status" value="1"/>
</dbReference>
<feature type="domain" description="Alanyl-transfer RNA synthetases family profile" evidence="15">
    <location>
        <begin position="43"/>
        <end position="772"/>
    </location>
</feature>
<dbReference type="NCBIfam" id="TIGR00344">
    <property type="entry name" value="alaS"/>
    <property type="match status" value="1"/>
</dbReference>
<keyword evidence="4 14" id="KW-0820">tRNA-binding</keyword>
<dbReference type="FunFam" id="3.30.980.10:FF:000004">
    <property type="entry name" value="Alanine--tRNA ligase, cytoplasmic"/>
    <property type="match status" value="1"/>
</dbReference>
<dbReference type="CDD" id="cd00673">
    <property type="entry name" value="AlaRS_core"/>
    <property type="match status" value="1"/>
</dbReference>
<evidence type="ECO:0000256" key="9">
    <source>
        <dbReference type="ARBA" id="ARBA00022840"/>
    </source>
</evidence>
<dbReference type="PANTHER" id="PTHR11777:SF10">
    <property type="entry name" value="ALANINE--TRNA LIGASE, MITOCHONDRIAL"/>
    <property type="match status" value="1"/>
</dbReference>
<evidence type="ECO:0000256" key="4">
    <source>
        <dbReference type="ARBA" id="ARBA00022555"/>
    </source>
</evidence>
<evidence type="ECO:0000259" key="15">
    <source>
        <dbReference type="PROSITE" id="PS50860"/>
    </source>
</evidence>
<dbReference type="PRINTS" id="PR00980">
    <property type="entry name" value="TRNASYNTHALA"/>
</dbReference>
<feature type="binding site" evidence="14">
    <location>
        <position position="729"/>
    </location>
    <ligand>
        <name>Zn(2+)</name>
        <dbReference type="ChEBI" id="CHEBI:29105"/>
    </ligand>
</feature>
<dbReference type="GO" id="GO:0004813">
    <property type="term" value="F:alanine-tRNA ligase activity"/>
    <property type="evidence" value="ECO:0007669"/>
    <property type="project" value="UniProtKB-UniRule"/>
</dbReference>
<dbReference type="GO" id="GO:0000049">
    <property type="term" value="F:tRNA binding"/>
    <property type="evidence" value="ECO:0007669"/>
    <property type="project" value="UniProtKB-KW"/>
</dbReference>
<dbReference type="InterPro" id="IPR018165">
    <property type="entry name" value="Ala-tRNA-synth_IIc_core"/>
</dbReference>
<dbReference type="Gene3D" id="3.30.930.10">
    <property type="entry name" value="Bira Bifunctional Protein, Domain 2"/>
    <property type="match status" value="1"/>
</dbReference>
<dbReference type="WBParaSite" id="Csp11.Scaffold554.g3711.t1">
    <property type="protein sequence ID" value="Csp11.Scaffold554.g3711.t1"/>
    <property type="gene ID" value="Csp11.Scaffold554.g3711"/>
</dbReference>
<dbReference type="InterPro" id="IPR009000">
    <property type="entry name" value="Transl_B-barrel_sf"/>
</dbReference>
<dbReference type="InterPro" id="IPR012947">
    <property type="entry name" value="tRNA_SAD"/>
</dbReference>
<protein>
    <recommendedName>
        <fullName evidence="3">Alanine--tRNA ligase</fullName>
        <ecNumber evidence="2">6.1.1.7</ecNumber>
    </recommendedName>
</protein>
<keyword evidence="16" id="KW-1185">Reference proteome</keyword>
<dbReference type="SUPFAM" id="SSF55186">
    <property type="entry name" value="ThrRS/AlaRS common domain"/>
    <property type="match status" value="1"/>
</dbReference>
<comment type="cofactor">
    <cofactor evidence="14">
        <name>Zn(2+)</name>
        <dbReference type="ChEBI" id="CHEBI:29105"/>
    </cofactor>
    <text evidence="14">Binds 1 zinc ion per subunit.</text>
</comment>
<keyword evidence="5 14" id="KW-0436">Ligase</keyword>
<feature type="binding site" evidence="14">
    <location>
        <position position="733"/>
    </location>
    <ligand>
        <name>Zn(2+)</name>
        <dbReference type="ChEBI" id="CHEBI:29105"/>
    </ligand>
</feature>
<feature type="binding site" evidence="14">
    <location>
        <position position="621"/>
    </location>
    <ligand>
        <name>Zn(2+)</name>
        <dbReference type="ChEBI" id="CHEBI:29105"/>
    </ligand>
</feature>
<dbReference type="InterPro" id="IPR002318">
    <property type="entry name" value="Ala-tRNA-lgiase_IIc"/>
</dbReference>